<comment type="caution">
    <text evidence="2">The sequence shown here is derived from an EMBL/GenBank/DDBJ whole genome shotgun (WGS) entry which is preliminary data.</text>
</comment>
<evidence type="ECO:0000313" key="2">
    <source>
        <dbReference type="EMBL" id="RYC67179.1"/>
    </source>
</evidence>
<reference evidence="2 3" key="1">
    <citation type="submission" date="2019-01" db="EMBL/GenBank/DDBJ databases">
        <title>Spirosoma flava sp. nov., a propanil-degrading bacterium isolated from herbicide-contaminated soil.</title>
        <authorList>
            <person name="Zhang L."/>
            <person name="Jiang J.-D."/>
        </authorList>
    </citation>
    <scope>NUCLEOTIDE SEQUENCE [LARGE SCALE GENOMIC DNA]</scope>
    <source>
        <strain evidence="2 3">TY50</strain>
    </source>
</reference>
<keyword evidence="3" id="KW-1185">Reference proteome</keyword>
<dbReference type="Proteomes" id="UP000290407">
    <property type="component" value="Unassembled WGS sequence"/>
</dbReference>
<evidence type="ECO:0000259" key="1">
    <source>
        <dbReference type="SMART" id="SM00953"/>
    </source>
</evidence>
<dbReference type="SMART" id="SM00953">
    <property type="entry name" value="RES"/>
    <property type="match status" value="1"/>
</dbReference>
<feature type="domain" description="RES" evidence="1">
    <location>
        <begin position="17"/>
        <end position="150"/>
    </location>
</feature>
<dbReference type="AlphaFoldDB" id="A0A4Q2UK70"/>
<dbReference type="Pfam" id="PF08808">
    <property type="entry name" value="RES"/>
    <property type="match status" value="1"/>
</dbReference>
<accession>A0A4Q2UK70</accession>
<dbReference type="EMBL" id="SBLB01000009">
    <property type="protein sequence ID" value="RYC67179.1"/>
    <property type="molecule type" value="Genomic_DNA"/>
</dbReference>
<proteinExistence type="predicted"/>
<evidence type="ECO:0000313" key="3">
    <source>
        <dbReference type="Proteomes" id="UP000290407"/>
    </source>
</evidence>
<protein>
    <submittedName>
        <fullName evidence="2">RES domain-containing protein</fullName>
    </submittedName>
</protein>
<gene>
    <name evidence="2" type="ORF">EQG79_26250</name>
</gene>
<dbReference type="RefSeq" id="WP_077924428.1">
    <property type="nucleotide sequence ID" value="NZ_SBLB01000009.1"/>
</dbReference>
<organism evidence="2 3">
    <name type="scientific">Spirosoma sordidisoli</name>
    <dbReference type="NCBI Taxonomy" id="2502893"/>
    <lineage>
        <taxon>Bacteria</taxon>
        <taxon>Pseudomonadati</taxon>
        <taxon>Bacteroidota</taxon>
        <taxon>Cytophagia</taxon>
        <taxon>Cytophagales</taxon>
        <taxon>Cytophagaceae</taxon>
        <taxon>Spirosoma</taxon>
    </lineage>
</organism>
<sequence>MAITLYRIQTDSHRDTILDGIGAQLHGGRWNAKGRPMVYTATTPELCFLEYMVHLDGTPLADLPPLILCEISVPDASIVYLSASELPVGWDDPFVTPPGLASYADAQFRHHGSLCLALPSAVVPLSPSRNVLIDPLHSLRPACSVLTIQPYPVDPRLPTASVD</sequence>
<dbReference type="InterPro" id="IPR014914">
    <property type="entry name" value="RES_dom"/>
</dbReference>
<name>A0A4Q2UK70_9BACT</name>